<dbReference type="RefSeq" id="WP_338201951.1">
    <property type="nucleotide sequence ID" value="NZ_JAEKNR010000124.1"/>
</dbReference>
<dbReference type="Gene3D" id="3.40.630.30">
    <property type="match status" value="1"/>
</dbReference>
<evidence type="ECO:0000256" key="2">
    <source>
        <dbReference type="ARBA" id="ARBA00023315"/>
    </source>
</evidence>
<dbReference type="InterPro" id="IPR050680">
    <property type="entry name" value="YpeA/RimI_acetyltransf"/>
</dbReference>
<dbReference type="CDD" id="cd04301">
    <property type="entry name" value="NAT_SF"/>
    <property type="match status" value="1"/>
</dbReference>
<feature type="domain" description="N-acetyltransferase" evidence="3">
    <location>
        <begin position="4"/>
        <end position="162"/>
    </location>
</feature>
<organism evidence="4 5">
    <name type="scientific">Candidatus Nephthysia bennettiae</name>
    <dbReference type="NCBI Taxonomy" id="3127016"/>
    <lineage>
        <taxon>Bacteria</taxon>
        <taxon>Bacillati</taxon>
        <taxon>Candidatus Dormiibacterota</taxon>
        <taxon>Candidatus Dormibacteria</taxon>
        <taxon>Candidatus Dormibacterales</taxon>
        <taxon>Candidatus Dormibacteraceae</taxon>
        <taxon>Candidatus Nephthysia</taxon>
    </lineage>
</organism>
<dbReference type="AlphaFoldDB" id="A0A934N350"/>
<accession>A0A934N350</accession>
<gene>
    <name evidence="4" type="ORF">JF922_11765</name>
</gene>
<keyword evidence="5" id="KW-1185">Reference proteome</keyword>
<dbReference type="EMBL" id="JAEKNR010000124">
    <property type="protein sequence ID" value="MBJ7598745.1"/>
    <property type="molecule type" value="Genomic_DNA"/>
</dbReference>
<dbReference type="PROSITE" id="PS51186">
    <property type="entry name" value="GNAT"/>
    <property type="match status" value="1"/>
</dbReference>
<evidence type="ECO:0000256" key="1">
    <source>
        <dbReference type="ARBA" id="ARBA00022679"/>
    </source>
</evidence>
<proteinExistence type="predicted"/>
<dbReference type="InterPro" id="IPR000182">
    <property type="entry name" value="GNAT_dom"/>
</dbReference>
<keyword evidence="2" id="KW-0012">Acyltransferase</keyword>
<evidence type="ECO:0000313" key="5">
    <source>
        <dbReference type="Proteomes" id="UP000612893"/>
    </source>
</evidence>
<keyword evidence="1" id="KW-0808">Transferase</keyword>
<name>A0A934N350_9BACT</name>
<evidence type="ECO:0000259" key="3">
    <source>
        <dbReference type="PROSITE" id="PS51186"/>
    </source>
</evidence>
<dbReference type="GO" id="GO:0016746">
    <property type="term" value="F:acyltransferase activity"/>
    <property type="evidence" value="ECO:0007669"/>
    <property type="project" value="UniProtKB-KW"/>
</dbReference>
<dbReference type="InterPro" id="IPR016181">
    <property type="entry name" value="Acyl_CoA_acyltransferase"/>
</dbReference>
<dbReference type="SUPFAM" id="SSF55729">
    <property type="entry name" value="Acyl-CoA N-acyltransferases (Nat)"/>
    <property type="match status" value="1"/>
</dbReference>
<dbReference type="PANTHER" id="PTHR43420">
    <property type="entry name" value="ACETYLTRANSFERASE"/>
    <property type="match status" value="1"/>
</dbReference>
<protein>
    <submittedName>
        <fullName evidence="4">GNAT family N-acetyltransferase</fullName>
    </submittedName>
</protein>
<reference evidence="4" key="1">
    <citation type="submission" date="2020-10" db="EMBL/GenBank/DDBJ databases">
        <title>Ca. Dormibacterota MAGs.</title>
        <authorList>
            <person name="Montgomery K."/>
        </authorList>
    </citation>
    <scope>NUCLEOTIDE SEQUENCE [LARGE SCALE GENOMIC DNA]</scope>
    <source>
        <strain evidence="4">SC8812_S17_10</strain>
    </source>
</reference>
<dbReference type="Pfam" id="PF00583">
    <property type="entry name" value="Acetyltransf_1"/>
    <property type="match status" value="1"/>
</dbReference>
<sequence length="167" mass="18982">MGTAEIRLLKPEEWRTFRDLRVRALTDAPYAFGSTLAYEQALTDAQWRQRLARRAQFVVSIDGTPAATAAGIQARDRTAAELVSMWVDPSCRGRGLGDLLVREVLAWATLQGLADVRLWVTEGNRRAERLYLRHGFTPTGERQPVLPEDPTRFEFGMVRTLQDRPDR</sequence>
<dbReference type="Proteomes" id="UP000612893">
    <property type="component" value="Unassembled WGS sequence"/>
</dbReference>
<evidence type="ECO:0000313" key="4">
    <source>
        <dbReference type="EMBL" id="MBJ7598745.1"/>
    </source>
</evidence>
<comment type="caution">
    <text evidence="4">The sequence shown here is derived from an EMBL/GenBank/DDBJ whole genome shotgun (WGS) entry which is preliminary data.</text>
</comment>